<protein>
    <recommendedName>
        <fullName evidence="3">LysM domain-containing protein</fullName>
    </recommendedName>
</protein>
<dbReference type="RefSeq" id="WP_251592164.1">
    <property type="nucleotide sequence ID" value="NZ_JAMLJI010000002.1"/>
</dbReference>
<accession>A0ABU1GSW3</accession>
<evidence type="ECO:0000313" key="1">
    <source>
        <dbReference type="EMBL" id="MDR5895110.1"/>
    </source>
</evidence>
<sequence length="345" mass="36249">MSVLPKRSHRQAWVRAVGLGGFLVAHGAWAVTLMPHAPSHWVVPEGASSRSIVERYVSDASQWPELWAKNKDVAAPPTLHAGDTLRLVTREATPTLLLERGSRVARLSPSVRVATAGSTALIDAHEPFGGASRYRFVTKAGLGAFSALTGQQGEHLVLGKGAIVFSDGQAAMGARLGLYREVAGASVLPDGVRLLKRVGEARVLERAQGVTRLEIVSAGEPIDMATRLGPLDAPTEPDFLEHAALGGPGGIDARIQWLEGGAIYTGAGSLVLLNRGYRDGLDVGQRLRLSPVDHARQPVSDVGRLSQSGGHLSVVAMSASASLARIHQSARPVAVGDTVVSEPSL</sequence>
<organism evidence="1 2">
    <name type="scientific">Larsenimonas suaedae</name>
    <dbReference type="NCBI Taxonomy" id="1851019"/>
    <lineage>
        <taxon>Bacteria</taxon>
        <taxon>Pseudomonadati</taxon>
        <taxon>Pseudomonadota</taxon>
        <taxon>Gammaproteobacteria</taxon>
        <taxon>Oceanospirillales</taxon>
        <taxon>Halomonadaceae</taxon>
        <taxon>Larsenimonas</taxon>
    </lineage>
</organism>
<comment type="caution">
    <text evidence="1">The sequence shown here is derived from an EMBL/GenBank/DDBJ whole genome shotgun (WGS) entry which is preliminary data.</text>
</comment>
<keyword evidence="2" id="KW-1185">Reference proteome</keyword>
<gene>
    <name evidence="1" type="ORF">QC825_03330</name>
</gene>
<dbReference type="Proteomes" id="UP001269375">
    <property type="component" value="Unassembled WGS sequence"/>
</dbReference>
<reference evidence="1 2" key="1">
    <citation type="submission" date="2023-04" db="EMBL/GenBank/DDBJ databases">
        <title>A long-awaited taxogenomic arrangement of the family Halomonadaceae.</title>
        <authorList>
            <person name="De La Haba R."/>
            <person name="Chuvochina M."/>
            <person name="Wittouck S."/>
            <person name="Arahal D.R."/>
            <person name="Sanchez-Porro C."/>
            <person name="Hugenholtz P."/>
            <person name="Ventosa A."/>
        </authorList>
    </citation>
    <scope>NUCLEOTIDE SEQUENCE [LARGE SCALE GENOMIC DNA]</scope>
    <source>
        <strain evidence="1 2">DSM 22428</strain>
    </source>
</reference>
<name>A0ABU1GSW3_9GAMM</name>
<dbReference type="EMBL" id="JARWAO010000001">
    <property type="protein sequence ID" value="MDR5895110.1"/>
    <property type="molecule type" value="Genomic_DNA"/>
</dbReference>
<evidence type="ECO:0008006" key="3">
    <source>
        <dbReference type="Google" id="ProtNLM"/>
    </source>
</evidence>
<evidence type="ECO:0000313" key="2">
    <source>
        <dbReference type="Proteomes" id="UP001269375"/>
    </source>
</evidence>
<proteinExistence type="predicted"/>